<protein>
    <submittedName>
        <fullName evidence="2">Uncharacterized protein</fullName>
    </submittedName>
</protein>
<dbReference type="EMBL" id="AAHDIR010000004">
    <property type="protein sequence ID" value="EBU8204141.1"/>
    <property type="molecule type" value="Genomic_DNA"/>
</dbReference>
<dbReference type="Pfam" id="PF26125">
    <property type="entry name" value="AcrVA2-like"/>
    <property type="match status" value="1"/>
</dbReference>
<gene>
    <name evidence="2" type="ORF">DLM21_07185</name>
</gene>
<evidence type="ECO:0000256" key="1">
    <source>
        <dbReference type="SAM" id="MobiDB-lite"/>
    </source>
</evidence>
<name>A0A5V6PUJ2_SALET</name>
<reference evidence="2" key="1">
    <citation type="submission" date="2018-05" db="EMBL/GenBank/DDBJ databases">
        <authorList>
            <person name="Ashton P.M."/>
            <person name="Dallman T."/>
            <person name="Nair S."/>
            <person name="De Pinna E."/>
            <person name="Peters T."/>
            <person name="Grant K."/>
        </authorList>
    </citation>
    <scope>NUCLEOTIDE SEQUENCE</scope>
    <source>
        <strain evidence="2">374031</strain>
    </source>
</reference>
<organism evidence="2">
    <name type="scientific">Salmonella enterica subsp. enterica serovar Cardoner</name>
    <dbReference type="NCBI Taxonomy" id="2564309"/>
    <lineage>
        <taxon>Bacteria</taxon>
        <taxon>Pseudomonadati</taxon>
        <taxon>Pseudomonadota</taxon>
        <taxon>Gammaproteobacteria</taxon>
        <taxon>Enterobacterales</taxon>
        <taxon>Enterobacteriaceae</taxon>
        <taxon>Salmonella</taxon>
    </lineage>
</organism>
<dbReference type="CDD" id="cd22987">
    <property type="entry name" value="AcrVA2-like"/>
    <property type="match status" value="1"/>
</dbReference>
<sequence>MNPTECLNAVMRKYPDAGKQIYRHRMERGTYRPRWPSWCFLPSTAWMDITGTAPGQIQRAVDTVQLAALGTWRYSQGIYRPDPDFARALSECDISGALPADVFQRLPEWCIYVETPEMTWCGDRVSGFWAHLDYRADDSQYGELNLLFNCENLGYEMSTALSLGPWSIRDGYRKTAERGAEKLRKTQPQLAIEILRHATETIDERMAELAPAISILLYICSDEPEIADDKSPGETPSQPMEKKTKKGVRIFPASAPRIWTLGGGVGDMLREAYTLGPTGKTKRPHLRRGHWHGYWRGQRDGERQFSYKWLPPVFINGRSWMKE</sequence>
<proteinExistence type="predicted"/>
<feature type="region of interest" description="Disordered" evidence="1">
    <location>
        <begin position="227"/>
        <end position="246"/>
    </location>
</feature>
<dbReference type="AlphaFoldDB" id="A0A5V6PUJ2"/>
<comment type="caution">
    <text evidence="2">The sequence shown here is derived from an EMBL/GenBank/DDBJ whole genome shotgun (WGS) entry which is preliminary data.</text>
</comment>
<accession>A0A5V6PUJ2</accession>
<dbReference type="InterPro" id="IPR058915">
    <property type="entry name" value="AcrVA2-like"/>
</dbReference>
<evidence type="ECO:0000313" key="2">
    <source>
        <dbReference type="EMBL" id="EBU8204141.1"/>
    </source>
</evidence>